<accession>B1FS21</accession>
<organism evidence="2 3">
    <name type="scientific">Burkholderia ambifaria IOP40-10</name>
    <dbReference type="NCBI Taxonomy" id="396596"/>
    <lineage>
        <taxon>Bacteria</taxon>
        <taxon>Pseudomonadati</taxon>
        <taxon>Pseudomonadota</taxon>
        <taxon>Betaproteobacteria</taxon>
        <taxon>Burkholderiales</taxon>
        <taxon>Burkholderiaceae</taxon>
        <taxon>Burkholderia</taxon>
        <taxon>Burkholderia cepacia complex</taxon>
    </lineage>
</organism>
<evidence type="ECO:0000313" key="2">
    <source>
        <dbReference type="EMBL" id="EDS99652.1"/>
    </source>
</evidence>
<dbReference type="EMBL" id="ABLC01000502">
    <property type="protein sequence ID" value="EDS99652.1"/>
    <property type="molecule type" value="Genomic_DNA"/>
</dbReference>
<feature type="compositionally biased region" description="Low complexity" evidence="1">
    <location>
        <begin position="19"/>
        <end position="46"/>
    </location>
</feature>
<dbReference type="Proteomes" id="UP000005463">
    <property type="component" value="Unassembled WGS sequence"/>
</dbReference>
<name>B1FS21_9BURK</name>
<gene>
    <name evidence="2" type="ORF">BamIOP4010DRAFT_6832</name>
</gene>
<sequence>MRSPSSGITAGRASTPGQRASSSRTITSAATASLSISTPSQSQISTFNPWPTAPSPAALI</sequence>
<feature type="region of interest" description="Disordered" evidence="1">
    <location>
        <begin position="1"/>
        <end position="60"/>
    </location>
</feature>
<comment type="caution">
    <text evidence="2">The sequence shown here is derived from an EMBL/GenBank/DDBJ whole genome shotgun (WGS) entry which is preliminary data.</text>
</comment>
<evidence type="ECO:0000313" key="3">
    <source>
        <dbReference type="Proteomes" id="UP000005463"/>
    </source>
</evidence>
<evidence type="ECO:0000256" key="1">
    <source>
        <dbReference type="SAM" id="MobiDB-lite"/>
    </source>
</evidence>
<proteinExistence type="predicted"/>
<reference evidence="2 3" key="1">
    <citation type="submission" date="2008-03" db="EMBL/GenBank/DDBJ databases">
        <title>Sequencing of the draft genome and assembly of Burkholderia ambifaria IOP40-10.</title>
        <authorList>
            <consortium name="US DOE Joint Genome Institute (JGI-PGF)"/>
            <person name="Copeland A."/>
            <person name="Lucas S."/>
            <person name="Lapidus A."/>
            <person name="Glavina del Rio T."/>
            <person name="Dalin E."/>
            <person name="Tice H."/>
            <person name="Bruce D."/>
            <person name="Goodwin L."/>
            <person name="Pitluck S."/>
            <person name="Larimer F."/>
            <person name="Land M.L."/>
            <person name="Hauser L."/>
            <person name="Tiedje J."/>
            <person name="Richardson P."/>
        </authorList>
    </citation>
    <scope>NUCLEOTIDE SEQUENCE [LARGE SCALE GENOMIC DNA]</scope>
    <source>
        <strain evidence="2 3">IOP40-10</strain>
    </source>
</reference>
<dbReference type="AlphaFoldDB" id="B1FS21"/>
<protein>
    <submittedName>
        <fullName evidence="2">Uncharacterized protein</fullName>
    </submittedName>
</protein>